<keyword evidence="1" id="KW-0472">Membrane</keyword>
<feature type="transmembrane region" description="Helical" evidence="1">
    <location>
        <begin position="21"/>
        <end position="43"/>
    </location>
</feature>
<dbReference type="Pfam" id="PF11143">
    <property type="entry name" value="DUF2919"/>
    <property type="match status" value="1"/>
</dbReference>
<keyword evidence="1" id="KW-1133">Transmembrane helix</keyword>
<organism evidence="2">
    <name type="scientific">Salmonella enterica</name>
    <name type="common">Salmonella choleraesuis</name>
    <dbReference type="NCBI Taxonomy" id="28901"/>
    <lineage>
        <taxon>Bacteria</taxon>
        <taxon>Pseudomonadati</taxon>
        <taxon>Pseudomonadota</taxon>
        <taxon>Gammaproteobacteria</taxon>
        <taxon>Enterobacterales</taxon>
        <taxon>Enterobacteriaceae</taxon>
        <taxon>Salmonella</taxon>
    </lineage>
</organism>
<name>A0A3K0PE77_SALER</name>
<reference evidence="2" key="1">
    <citation type="submission" date="2018-11" db="EMBL/GenBank/DDBJ databases">
        <authorList>
            <consortium name="PulseNet: The National Subtyping Network for Foodborne Disease Surveillance"/>
            <person name="Tarr C.L."/>
            <person name="Trees E."/>
            <person name="Katz L.S."/>
            <person name="Carleton-Romer H.A."/>
            <person name="Stroika S."/>
            <person name="Kucerova Z."/>
            <person name="Roache K.F."/>
            <person name="Sabol A.L."/>
            <person name="Besser J."/>
            <person name="Gerner-Smidt P."/>
        </authorList>
    </citation>
    <scope>NUCLEOTIDE SEQUENCE [LARGE SCALE GENOMIC DNA]</scope>
    <source>
        <strain evidence="2">PNUSAS058450</strain>
    </source>
</reference>
<evidence type="ECO:0000256" key="1">
    <source>
        <dbReference type="SAM" id="Phobius"/>
    </source>
</evidence>
<comment type="caution">
    <text evidence="2">The sequence shown here is derived from an EMBL/GenBank/DDBJ whole genome shotgun (WGS) entry which is preliminary data.</text>
</comment>
<accession>A0A3K0PE77</accession>
<sequence length="187" mass="21253">MMREPCRRPDDFDDNGLLKAPVLFWVGLVVQARAWWLAGLMAMMAPTGNSGGGFLWPDFRFQLVALATGVPGMVMLFIYPIRNRWPGLSRANYVLILLALFVMALVDLTGLMVASRREWDMGWFFLCLDTACVVMLYPDRWLWEVFLQGNATDASGSSCRRTGSGRRGDMTLCEQMLKRGREEQKDE</sequence>
<feature type="transmembrane region" description="Helical" evidence="1">
    <location>
        <begin position="93"/>
        <end position="115"/>
    </location>
</feature>
<keyword evidence="1" id="KW-0812">Transmembrane</keyword>
<dbReference type="Proteomes" id="UP000885336">
    <property type="component" value="Unassembled WGS sequence"/>
</dbReference>
<gene>
    <name evidence="2" type="ORF">EE393_19275</name>
</gene>
<feature type="transmembrane region" description="Helical" evidence="1">
    <location>
        <begin position="63"/>
        <end position="81"/>
    </location>
</feature>
<evidence type="ECO:0000313" key="2">
    <source>
        <dbReference type="EMBL" id="MGD31054.1"/>
    </source>
</evidence>
<dbReference type="InterPro" id="IPR021318">
    <property type="entry name" value="DUF2919"/>
</dbReference>
<dbReference type="EMBL" id="RNKS01000055">
    <property type="protein sequence ID" value="MGD31054.1"/>
    <property type="molecule type" value="Genomic_DNA"/>
</dbReference>
<protein>
    <submittedName>
        <fullName evidence="2">DUF2919 family protein</fullName>
    </submittedName>
</protein>
<proteinExistence type="predicted"/>
<dbReference type="AlphaFoldDB" id="A0A3K0PE77"/>